<evidence type="ECO:0000259" key="6">
    <source>
        <dbReference type="Pfam" id="PF08281"/>
    </source>
</evidence>
<gene>
    <name evidence="7" type="ORF">SAMN04487894_106250</name>
</gene>
<dbReference type="GO" id="GO:0006352">
    <property type="term" value="P:DNA-templated transcription initiation"/>
    <property type="evidence" value="ECO:0007669"/>
    <property type="project" value="InterPro"/>
</dbReference>
<dbReference type="GO" id="GO:0016987">
    <property type="term" value="F:sigma factor activity"/>
    <property type="evidence" value="ECO:0007669"/>
    <property type="project" value="UniProtKB-KW"/>
</dbReference>
<dbReference type="AlphaFoldDB" id="A0A1G6SJ18"/>
<evidence type="ECO:0000256" key="1">
    <source>
        <dbReference type="ARBA" id="ARBA00010641"/>
    </source>
</evidence>
<dbReference type="Pfam" id="PF04542">
    <property type="entry name" value="Sigma70_r2"/>
    <property type="match status" value="1"/>
</dbReference>
<evidence type="ECO:0000313" key="8">
    <source>
        <dbReference type="Proteomes" id="UP000198757"/>
    </source>
</evidence>
<keyword evidence="3" id="KW-0731">Sigma factor</keyword>
<evidence type="ECO:0000313" key="7">
    <source>
        <dbReference type="EMBL" id="SDD16902.1"/>
    </source>
</evidence>
<evidence type="ECO:0000256" key="2">
    <source>
        <dbReference type="ARBA" id="ARBA00023015"/>
    </source>
</evidence>
<protein>
    <submittedName>
        <fullName evidence="7">RNA polymerase sigma-70 factor, ECF subfamily</fullName>
    </submittedName>
</protein>
<dbReference type="InterPro" id="IPR039425">
    <property type="entry name" value="RNA_pol_sigma-70-like"/>
</dbReference>
<dbReference type="SUPFAM" id="SSF88659">
    <property type="entry name" value="Sigma3 and sigma4 domains of RNA polymerase sigma factors"/>
    <property type="match status" value="1"/>
</dbReference>
<dbReference type="InterPro" id="IPR013249">
    <property type="entry name" value="RNA_pol_sigma70_r4_t2"/>
</dbReference>
<dbReference type="InterPro" id="IPR013324">
    <property type="entry name" value="RNA_pol_sigma_r3/r4-like"/>
</dbReference>
<dbReference type="PANTHER" id="PTHR43133:SF46">
    <property type="entry name" value="RNA POLYMERASE SIGMA-70 FACTOR ECF SUBFAMILY"/>
    <property type="match status" value="1"/>
</dbReference>
<accession>A0A1G6SJ18</accession>
<name>A0A1G6SJ18_NIADE</name>
<dbReference type="NCBIfam" id="TIGR02937">
    <property type="entry name" value="sigma70-ECF"/>
    <property type="match status" value="1"/>
</dbReference>
<comment type="similarity">
    <text evidence="1">Belongs to the sigma-70 factor family. ECF subfamily.</text>
</comment>
<dbReference type="Gene3D" id="1.10.10.10">
    <property type="entry name" value="Winged helix-like DNA-binding domain superfamily/Winged helix DNA-binding domain"/>
    <property type="match status" value="1"/>
</dbReference>
<evidence type="ECO:0000256" key="3">
    <source>
        <dbReference type="ARBA" id="ARBA00023082"/>
    </source>
</evidence>
<dbReference type="EMBL" id="FMZO01000006">
    <property type="protein sequence ID" value="SDD16902.1"/>
    <property type="molecule type" value="Genomic_DNA"/>
</dbReference>
<dbReference type="Proteomes" id="UP000198757">
    <property type="component" value="Unassembled WGS sequence"/>
</dbReference>
<keyword evidence="8" id="KW-1185">Reference proteome</keyword>
<dbReference type="Gene3D" id="1.10.1740.10">
    <property type="match status" value="1"/>
</dbReference>
<sequence length="182" mass="21533">MSTTRGYMLAMLQRIREGDQDSFHEFYDLYHARLYQYIHMYTRSAWLAEETVQLSFIKIWEQRKKLSTEYSLSTQLFRVAKCTLIDLLRKDRVREVVRLPHPESVTEQTSVITAIEMKDDLNRVMKNIHDLPVMQQQVLTQTRINDLSHKETAALLSISAKTVETHITRAVRRLKKNLSVFF</sequence>
<dbReference type="STRING" id="1285928.SAMN04487894_106250"/>
<dbReference type="InterPro" id="IPR036388">
    <property type="entry name" value="WH-like_DNA-bd_sf"/>
</dbReference>
<feature type="domain" description="RNA polymerase sigma-70 region 2" evidence="5">
    <location>
        <begin position="27"/>
        <end position="92"/>
    </location>
</feature>
<dbReference type="GO" id="GO:0003677">
    <property type="term" value="F:DNA binding"/>
    <property type="evidence" value="ECO:0007669"/>
    <property type="project" value="InterPro"/>
</dbReference>
<feature type="domain" description="RNA polymerase sigma factor 70 region 4 type 2" evidence="6">
    <location>
        <begin position="129"/>
        <end position="174"/>
    </location>
</feature>
<dbReference type="PANTHER" id="PTHR43133">
    <property type="entry name" value="RNA POLYMERASE ECF-TYPE SIGMA FACTO"/>
    <property type="match status" value="1"/>
</dbReference>
<evidence type="ECO:0000256" key="4">
    <source>
        <dbReference type="ARBA" id="ARBA00023163"/>
    </source>
</evidence>
<dbReference type="InterPro" id="IPR007627">
    <property type="entry name" value="RNA_pol_sigma70_r2"/>
</dbReference>
<keyword evidence="2" id="KW-0805">Transcription regulation</keyword>
<proteinExistence type="inferred from homology"/>
<evidence type="ECO:0000259" key="5">
    <source>
        <dbReference type="Pfam" id="PF04542"/>
    </source>
</evidence>
<dbReference type="InterPro" id="IPR014284">
    <property type="entry name" value="RNA_pol_sigma-70_dom"/>
</dbReference>
<dbReference type="InterPro" id="IPR013325">
    <property type="entry name" value="RNA_pol_sigma_r2"/>
</dbReference>
<organism evidence="7 8">
    <name type="scientific">Niabella drilacis (strain DSM 25811 / CCM 8410 / CCUG 62505 / LMG 26954 / E90)</name>
    <dbReference type="NCBI Taxonomy" id="1285928"/>
    <lineage>
        <taxon>Bacteria</taxon>
        <taxon>Pseudomonadati</taxon>
        <taxon>Bacteroidota</taxon>
        <taxon>Chitinophagia</taxon>
        <taxon>Chitinophagales</taxon>
        <taxon>Chitinophagaceae</taxon>
        <taxon>Niabella</taxon>
    </lineage>
</organism>
<dbReference type="Pfam" id="PF08281">
    <property type="entry name" value="Sigma70_r4_2"/>
    <property type="match status" value="1"/>
</dbReference>
<dbReference type="SUPFAM" id="SSF88946">
    <property type="entry name" value="Sigma2 domain of RNA polymerase sigma factors"/>
    <property type="match status" value="1"/>
</dbReference>
<reference evidence="8" key="1">
    <citation type="submission" date="2016-10" db="EMBL/GenBank/DDBJ databases">
        <authorList>
            <person name="Varghese N."/>
            <person name="Submissions S."/>
        </authorList>
    </citation>
    <scope>NUCLEOTIDE SEQUENCE [LARGE SCALE GENOMIC DNA]</scope>
    <source>
        <strain evidence="8">DSM 25811 / CCM 8410 / LMG 26954 / E90</strain>
    </source>
</reference>
<keyword evidence="4" id="KW-0804">Transcription</keyword>